<keyword evidence="1" id="KW-0175">Coiled coil</keyword>
<evidence type="ECO:0000256" key="1">
    <source>
        <dbReference type="SAM" id="Coils"/>
    </source>
</evidence>
<keyword evidence="3" id="KW-1185">Reference proteome</keyword>
<protein>
    <submittedName>
        <fullName evidence="2">Uncharacterized protein</fullName>
    </submittedName>
</protein>
<name>A0AAU9J474_9CILI</name>
<gene>
    <name evidence="2" type="ORF">BSTOLATCC_MIC29609</name>
</gene>
<sequence length="158" mass="18302">MEQQEIQNALINTENNIEEAIQLLSNLSISTSQDLAYRYAQELITRFDSNTSREDAISITSQMFNAFYEEKTKQNFSIGPDETNLVQKLEVLLQDNSILKKAVVKMKEKCDQAARIELENQQLKAELQRERMTNYALRVHLENEIAKDKNIEKGPDVY</sequence>
<reference evidence="2" key="1">
    <citation type="submission" date="2021-09" db="EMBL/GenBank/DDBJ databases">
        <authorList>
            <consortium name="AG Swart"/>
            <person name="Singh M."/>
            <person name="Singh A."/>
            <person name="Seah K."/>
            <person name="Emmerich C."/>
        </authorList>
    </citation>
    <scope>NUCLEOTIDE SEQUENCE</scope>
    <source>
        <strain evidence="2">ATCC30299</strain>
    </source>
</reference>
<dbReference type="EMBL" id="CAJZBQ010000029">
    <property type="protein sequence ID" value="CAG9321695.1"/>
    <property type="molecule type" value="Genomic_DNA"/>
</dbReference>
<organism evidence="2 3">
    <name type="scientific">Blepharisma stoltei</name>
    <dbReference type="NCBI Taxonomy" id="1481888"/>
    <lineage>
        <taxon>Eukaryota</taxon>
        <taxon>Sar</taxon>
        <taxon>Alveolata</taxon>
        <taxon>Ciliophora</taxon>
        <taxon>Postciliodesmatophora</taxon>
        <taxon>Heterotrichea</taxon>
        <taxon>Heterotrichida</taxon>
        <taxon>Blepharismidae</taxon>
        <taxon>Blepharisma</taxon>
    </lineage>
</organism>
<proteinExistence type="predicted"/>
<accession>A0AAU9J474</accession>
<feature type="coiled-coil region" evidence="1">
    <location>
        <begin position="106"/>
        <end position="133"/>
    </location>
</feature>
<evidence type="ECO:0000313" key="2">
    <source>
        <dbReference type="EMBL" id="CAG9321695.1"/>
    </source>
</evidence>
<evidence type="ECO:0000313" key="3">
    <source>
        <dbReference type="Proteomes" id="UP001162131"/>
    </source>
</evidence>
<comment type="caution">
    <text evidence="2">The sequence shown here is derived from an EMBL/GenBank/DDBJ whole genome shotgun (WGS) entry which is preliminary data.</text>
</comment>
<dbReference type="Proteomes" id="UP001162131">
    <property type="component" value="Unassembled WGS sequence"/>
</dbReference>
<dbReference type="AlphaFoldDB" id="A0AAU9J474"/>